<gene>
    <name evidence="1" type="ORF">GCM10017653_47250</name>
</gene>
<dbReference type="EMBL" id="BSFM01000021">
    <property type="protein sequence ID" value="GLK86655.1"/>
    <property type="molecule type" value="Genomic_DNA"/>
</dbReference>
<comment type="caution">
    <text evidence="1">The sequence shown here is derived from an EMBL/GenBank/DDBJ whole genome shotgun (WGS) entry which is preliminary data.</text>
</comment>
<accession>A0A9W6JZB8</accession>
<dbReference type="Proteomes" id="UP001143330">
    <property type="component" value="Unassembled WGS sequence"/>
</dbReference>
<evidence type="ECO:0000313" key="2">
    <source>
        <dbReference type="Proteomes" id="UP001143330"/>
    </source>
</evidence>
<dbReference type="AlphaFoldDB" id="A0A9W6JZB8"/>
<protein>
    <submittedName>
        <fullName evidence="1">Uncharacterized protein</fullName>
    </submittedName>
</protein>
<organism evidence="1 2">
    <name type="scientific">Ancylobacter defluvii</name>
    <dbReference type="NCBI Taxonomy" id="1282440"/>
    <lineage>
        <taxon>Bacteria</taxon>
        <taxon>Pseudomonadati</taxon>
        <taxon>Pseudomonadota</taxon>
        <taxon>Alphaproteobacteria</taxon>
        <taxon>Hyphomicrobiales</taxon>
        <taxon>Xanthobacteraceae</taxon>
        <taxon>Ancylobacter</taxon>
    </lineage>
</organism>
<dbReference type="InterPro" id="IPR059216">
    <property type="entry name" value="LeuA_carph_isopro_dom"/>
</dbReference>
<name>A0A9W6JZB8_9HYPH</name>
<reference evidence="1" key="1">
    <citation type="journal article" date="2014" name="Int. J. Syst. Evol. Microbiol.">
        <title>Complete genome sequence of Corynebacterium casei LMG S-19264T (=DSM 44701T), isolated from a smear-ripened cheese.</title>
        <authorList>
            <consortium name="US DOE Joint Genome Institute (JGI-PGF)"/>
            <person name="Walter F."/>
            <person name="Albersmeier A."/>
            <person name="Kalinowski J."/>
            <person name="Ruckert C."/>
        </authorList>
    </citation>
    <scope>NUCLEOTIDE SEQUENCE</scope>
    <source>
        <strain evidence="1">VKM B-2789</strain>
    </source>
</reference>
<sequence>MHQHEQSDLSAGAAIEALRQIMKDAPDANVRIVVSVVGHVPIPKCSGETLPRGAMTVKHTRPLHSQAENIIGKFGGIRATARMAGFPVTTVQRWKESGRINPDYNDRILEAAAANGIVLTVEDVSTVDPSHPLLGAPVADPAEPVEVGVP</sequence>
<reference evidence="1" key="2">
    <citation type="submission" date="2023-01" db="EMBL/GenBank/DDBJ databases">
        <authorList>
            <person name="Sun Q."/>
            <person name="Evtushenko L."/>
        </authorList>
    </citation>
    <scope>NUCLEOTIDE SEQUENCE</scope>
    <source>
        <strain evidence="1">VKM B-2789</strain>
    </source>
</reference>
<dbReference type="NCBIfam" id="NF046037">
    <property type="entry name" value="carphisopro"/>
    <property type="match status" value="1"/>
</dbReference>
<evidence type="ECO:0000313" key="1">
    <source>
        <dbReference type="EMBL" id="GLK86655.1"/>
    </source>
</evidence>
<keyword evidence="2" id="KW-1185">Reference proteome</keyword>
<proteinExistence type="predicted"/>